<dbReference type="InterPro" id="IPR029058">
    <property type="entry name" value="AB_hydrolase_fold"/>
</dbReference>
<reference evidence="1" key="1">
    <citation type="journal article" date="2022" name="New Phytol.">
        <title>Evolutionary transition to the ectomycorrhizal habit in the genomes of a hyperdiverse lineage of mushroom-forming fungi.</title>
        <authorList>
            <person name="Looney B."/>
            <person name="Miyauchi S."/>
            <person name="Morin E."/>
            <person name="Drula E."/>
            <person name="Courty P.E."/>
            <person name="Kohler A."/>
            <person name="Kuo A."/>
            <person name="LaButti K."/>
            <person name="Pangilinan J."/>
            <person name="Lipzen A."/>
            <person name="Riley R."/>
            <person name="Andreopoulos W."/>
            <person name="He G."/>
            <person name="Johnson J."/>
            <person name="Nolan M."/>
            <person name="Tritt A."/>
            <person name="Barry K.W."/>
            <person name="Grigoriev I.V."/>
            <person name="Nagy L.G."/>
            <person name="Hibbett D."/>
            <person name="Henrissat B."/>
            <person name="Matheny P.B."/>
            <person name="Labbe J."/>
            <person name="Martin F.M."/>
        </authorList>
    </citation>
    <scope>NUCLEOTIDE SEQUENCE</scope>
    <source>
        <strain evidence="1">BPL690</strain>
    </source>
</reference>
<evidence type="ECO:0000313" key="2">
    <source>
        <dbReference type="Proteomes" id="UP001203297"/>
    </source>
</evidence>
<proteinExistence type="predicted"/>
<evidence type="ECO:0000313" key="1">
    <source>
        <dbReference type="EMBL" id="KAI0303706.1"/>
    </source>
</evidence>
<feature type="non-terminal residue" evidence="1">
    <location>
        <position position="68"/>
    </location>
</feature>
<organism evidence="1 2">
    <name type="scientific">Multifurca ochricompacta</name>
    <dbReference type="NCBI Taxonomy" id="376703"/>
    <lineage>
        <taxon>Eukaryota</taxon>
        <taxon>Fungi</taxon>
        <taxon>Dikarya</taxon>
        <taxon>Basidiomycota</taxon>
        <taxon>Agaricomycotina</taxon>
        <taxon>Agaricomycetes</taxon>
        <taxon>Russulales</taxon>
        <taxon>Russulaceae</taxon>
        <taxon>Multifurca</taxon>
    </lineage>
</organism>
<protein>
    <submittedName>
        <fullName evidence="1">Uncharacterized protein</fullName>
    </submittedName>
</protein>
<dbReference type="EMBL" id="WTXG01000008">
    <property type="protein sequence ID" value="KAI0303706.1"/>
    <property type="molecule type" value="Genomic_DNA"/>
</dbReference>
<dbReference type="Gene3D" id="3.40.50.1820">
    <property type="entry name" value="alpha/beta hydrolase"/>
    <property type="match status" value="1"/>
</dbReference>
<feature type="non-terminal residue" evidence="1">
    <location>
        <position position="1"/>
    </location>
</feature>
<comment type="caution">
    <text evidence="1">The sequence shown here is derived from an EMBL/GenBank/DDBJ whole genome shotgun (WGS) entry which is preliminary data.</text>
</comment>
<dbReference type="AlphaFoldDB" id="A0AAD4M6H3"/>
<dbReference type="Proteomes" id="UP001203297">
    <property type="component" value="Unassembled WGS sequence"/>
</dbReference>
<keyword evidence="2" id="KW-1185">Reference proteome</keyword>
<name>A0AAD4M6H3_9AGAM</name>
<accession>A0AAD4M6H3</accession>
<gene>
    <name evidence="1" type="ORF">B0F90DRAFT_1614363</name>
</gene>
<sequence length="68" mass="7470">PLICLRGGPGAVHTYLTPLQDLSSAYDIPVILYGQVGNGRSTHLQEVDISVLTEFRFFAELDNPIARL</sequence>